<dbReference type="Gene3D" id="2.60.40.1120">
    <property type="entry name" value="Carboxypeptidase-like, regulatory domain"/>
    <property type="match status" value="1"/>
</dbReference>
<dbReference type="AlphaFoldDB" id="A0A972JH26"/>
<reference evidence="1" key="1">
    <citation type="submission" date="2020-02" db="EMBL/GenBank/DDBJ databases">
        <title>Flavobacterium sp. genome.</title>
        <authorList>
            <person name="Jung H.S."/>
            <person name="Baek J.H."/>
            <person name="Jeon C.O."/>
        </authorList>
    </citation>
    <scope>NUCLEOTIDE SEQUENCE</scope>
    <source>
        <strain evidence="1">SE-s28</strain>
    </source>
</reference>
<evidence type="ECO:0008006" key="3">
    <source>
        <dbReference type="Google" id="ProtNLM"/>
    </source>
</evidence>
<name>A0A972JH26_9FLAO</name>
<dbReference type="Pfam" id="PF13715">
    <property type="entry name" value="CarbopepD_reg_2"/>
    <property type="match status" value="1"/>
</dbReference>
<dbReference type="InterPro" id="IPR008969">
    <property type="entry name" value="CarboxyPept-like_regulatory"/>
</dbReference>
<sequence length="232" mass="25982">MKQNIILSIAQPCHENWNKMTALEKGRFCDSCQKKVFDFTSDSDRQILERIKNQENLCGRFLPSQLDRPLITPSKKYPRYLAATIGFLGLFSSGTTANAQSIKGDTVLVERKNLIVGKPASNPAIKGIVLANGKPLKNVKISIDGNIINTVTNKKGEFTLRCQKGSTLIFIHPDYEKCEVVIQNNQPVKIELKKKNEDKYILGGLGFAGFAPVNQSARKRFLQKLKGLFRNK</sequence>
<evidence type="ECO:0000313" key="2">
    <source>
        <dbReference type="Proteomes" id="UP000712080"/>
    </source>
</evidence>
<dbReference type="RefSeq" id="WP_169527908.1">
    <property type="nucleotide sequence ID" value="NZ_JAAMPU010000107.1"/>
</dbReference>
<dbReference type="SUPFAM" id="SSF49464">
    <property type="entry name" value="Carboxypeptidase regulatory domain-like"/>
    <property type="match status" value="1"/>
</dbReference>
<protein>
    <recommendedName>
        <fullName evidence="3">Carboxypeptidase-like regulatory domain-containing protein</fullName>
    </recommendedName>
</protein>
<evidence type="ECO:0000313" key="1">
    <source>
        <dbReference type="EMBL" id="NMH28796.1"/>
    </source>
</evidence>
<proteinExistence type="predicted"/>
<accession>A0A972JH26</accession>
<gene>
    <name evidence="1" type="ORF">G6047_12195</name>
</gene>
<comment type="caution">
    <text evidence="1">The sequence shown here is derived from an EMBL/GenBank/DDBJ whole genome shotgun (WGS) entry which is preliminary data.</text>
</comment>
<dbReference type="EMBL" id="JAAMPU010000107">
    <property type="protein sequence ID" value="NMH28796.1"/>
    <property type="molecule type" value="Genomic_DNA"/>
</dbReference>
<keyword evidence="2" id="KW-1185">Reference proteome</keyword>
<dbReference type="Proteomes" id="UP000712080">
    <property type="component" value="Unassembled WGS sequence"/>
</dbReference>
<organism evidence="1 2">
    <name type="scientific">Flavobacterium silvaticum</name>
    <dbReference type="NCBI Taxonomy" id="1852020"/>
    <lineage>
        <taxon>Bacteria</taxon>
        <taxon>Pseudomonadati</taxon>
        <taxon>Bacteroidota</taxon>
        <taxon>Flavobacteriia</taxon>
        <taxon>Flavobacteriales</taxon>
        <taxon>Flavobacteriaceae</taxon>
        <taxon>Flavobacterium</taxon>
    </lineage>
</organism>